<proteinExistence type="predicted"/>
<evidence type="ECO:0000313" key="2">
    <source>
        <dbReference type="Proteomes" id="UP000634136"/>
    </source>
</evidence>
<organism evidence="1 2">
    <name type="scientific">Senna tora</name>
    <dbReference type="NCBI Taxonomy" id="362788"/>
    <lineage>
        <taxon>Eukaryota</taxon>
        <taxon>Viridiplantae</taxon>
        <taxon>Streptophyta</taxon>
        <taxon>Embryophyta</taxon>
        <taxon>Tracheophyta</taxon>
        <taxon>Spermatophyta</taxon>
        <taxon>Magnoliopsida</taxon>
        <taxon>eudicotyledons</taxon>
        <taxon>Gunneridae</taxon>
        <taxon>Pentapetalae</taxon>
        <taxon>rosids</taxon>
        <taxon>fabids</taxon>
        <taxon>Fabales</taxon>
        <taxon>Fabaceae</taxon>
        <taxon>Caesalpinioideae</taxon>
        <taxon>Cassia clade</taxon>
        <taxon>Senna</taxon>
    </lineage>
</organism>
<keyword evidence="2" id="KW-1185">Reference proteome</keyword>
<dbReference type="GO" id="GO:0016740">
    <property type="term" value="F:transferase activity"/>
    <property type="evidence" value="ECO:0007669"/>
    <property type="project" value="UniProtKB-KW"/>
</dbReference>
<evidence type="ECO:0000313" key="1">
    <source>
        <dbReference type="EMBL" id="KAF7831398.1"/>
    </source>
</evidence>
<dbReference type="AlphaFoldDB" id="A0A834TZ98"/>
<keyword evidence="1" id="KW-0808">Transferase</keyword>
<dbReference type="EMBL" id="JAAIUW010000005">
    <property type="protein sequence ID" value="KAF7831398.1"/>
    <property type="molecule type" value="Genomic_DNA"/>
</dbReference>
<name>A0A834TZ98_9FABA</name>
<protein>
    <submittedName>
        <fullName evidence="1">Crocetin glucosyltransferase 3-like</fullName>
    </submittedName>
</protein>
<accession>A0A834TZ98</accession>
<comment type="caution">
    <text evidence="1">The sequence shown here is derived from an EMBL/GenBank/DDBJ whole genome shotgun (WGS) entry which is preliminary data.</text>
</comment>
<dbReference type="Proteomes" id="UP000634136">
    <property type="component" value="Unassembled WGS sequence"/>
</dbReference>
<gene>
    <name evidence="1" type="ORF">G2W53_013731</name>
</gene>
<sequence length="73" mass="8219">MTSSSDGSSMSLRVSAPRVYALPLVVPTKPLLYMSICLNLTHRKIDTDEFYVHGFPETIMEPTLALFFLRIQA</sequence>
<reference evidence="1" key="1">
    <citation type="submission" date="2020-09" db="EMBL/GenBank/DDBJ databases">
        <title>Genome-Enabled Discovery of Anthraquinone Biosynthesis in Senna tora.</title>
        <authorList>
            <person name="Kang S.-H."/>
            <person name="Pandey R.P."/>
            <person name="Lee C.-M."/>
            <person name="Sim J.-S."/>
            <person name="Jeong J.-T."/>
            <person name="Choi B.-S."/>
            <person name="Jung M."/>
            <person name="Ginzburg D."/>
            <person name="Zhao K."/>
            <person name="Won S.Y."/>
            <person name="Oh T.-J."/>
            <person name="Yu Y."/>
            <person name="Kim N.-H."/>
            <person name="Lee O.R."/>
            <person name="Lee T.-H."/>
            <person name="Bashyal P."/>
            <person name="Kim T.-S."/>
            <person name="Lee W.-H."/>
            <person name="Kawkins C."/>
            <person name="Kim C.-K."/>
            <person name="Kim J.S."/>
            <person name="Ahn B.O."/>
            <person name="Rhee S.Y."/>
            <person name="Sohng J.K."/>
        </authorList>
    </citation>
    <scope>NUCLEOTIDE SEQUENCE</scope>
    <source>
        <tissue evidence="1">Leaf</tissue>
    </source>
</reference>